<keyword evidence="7" id="KW-1003">Cell membrane</keyword>
<dbReference type="GO" id="GO:0010181">
    <property type="term" value="F:FMN binding"/>
    <property type="evidence" value="ECO:0007669"/>
    <property type="project" value="UniProtKB-UniRule"/>
</dbReference>
<comment type="catalytic activity">
    <reaction evidence="7">
        <text>protoporphyrinogen IX + 3 a menaquinone = protoporphyrin IX + 3 a menaquinol</text>
        <dbReference type="Rhea" id="RHEA:27409"/>
        <dbReference type="Rhea" id="RHEA-COMP:9537"/>
        <dbReference type="Rhea" id="RHEA-COMP:9539"/>
        <dbReference type="ChEBI" id="CHEBI:16374"/>
        <dbReference type="ChEBI" id="CHEBI:18151"/>
        <dbReference type="ChEBI" id="CHEBI:57306"/>
        <dbReference type="ChEBI" id="CHEBI:57307"/>
        <dbReference type="EC" id="1.3.5.3"/>
    </reaction>
</comment>
<organism evidence="9">
    <name type="scientific">Xenorhabdus bovienii str. puntauvense</name>
    <dbReference type="NCBI Taxonomy" id="1398201"/>
    <lineage>
        <taxon>Bacteria</taxon>
        <taxon>Pseudomonadati</taxon>
        <taxon>Pseudomonadota</taxon>
        <taxon>Gammaproteobacteria</taxon>
        <taxon>Enterobacterales</taxon>
        <taxon>Morganellaceae</taxon>
        <taxon>Xenorhabdus</taxon>
    </lineage>
</organism>
<keyword evidence="4 7" id="KW-0560">Oxidoreductase</keyword>
<comment type="pathway">
    <text evidence="7">Porphyrin-containing compound metabolism; protoporphyrin-IX biosynthesis; protoporphyrin-IX from protoporphyrinogen-IX: step 1/1.</text>
</comment>
<evidence type="ECO:0000256" key="7">
    <source>
        <dbReference type="HAMAP-Rule" id="MF_00853"/>
    </source>
</evidence>
<dbReference type="InterPro" id="IPR026816">
    <property type="entry name" value="Flavodoxin_dom"/>
</dbReference>
<dbReference type="GO" id="GO:0006782">
    <property type="term" value="P:protoporphyrinogen IX biosynthetic process"/>
    <property type="evidence" value="ECO:0007669"/>
    <property type="project" value="UniProtKB-UniRule"/>
</dbReference>
<evidence type="ECO:0000256" key="1">
    <source>
        <dbReference type="ARBA" id="ARBA00022630"/>
    </source>
</evidence>
<dbReference type="HAMAP" id="MF_00853">
    <property type="entry name" value="HemG"/>
    <property type="match status" value="1"/>
</dbReference>
<comment type="catalytic activity">
    <reaction evidence="7">
        <text>protoporphyrinogen IX + 3 a quinone = protoporphyrin IX + 3 a quinol</text>
        <dbReference type="Rhea" id="RHEA:65032"/>
        <dbReference type="ChEBI" id="CHEBI:24646"/>
        <dbReference type="ChEBI" id="CHEBI:57306"/>
        <dbReference type="ChEBI" id="CHEBI:57307"/>
        <dbReference type="ChEBI" id="CHEBI:132124"/>
        <dbReference type="EC" id="1.3.5.3"/>
    </reaction>
</comment>
<dbReference type="GO" id="GO:0070819">
    <property type="term" value="F:menaquinone-dependent protoporphyrinogen oxidase activity"/>
    <property type="evidence" value="ECO:0007669"/>
    <property type="project" value="UniProtKB-UniRule"/>
</dbReference>
<accession>A0A077NAG1</accession>
<dbReference type="InterPro" id="IPR052200">
    <property type="entry name" value="Protoporphyrinogen_IX_DH"/>
</dbReference>
<evidence type="ECO:0000313" key="9">
    <source>
        <dbReference type="EMBL" id="CDG96009.1"/>
    </source>
</evidence>
<dbReference type="EC" id="1.3.5.3" evidence="7"/>
<comment type="similarity">
    <text evidence="7">Belongs to the HemG family.</text>
</comment>
<gene>
    <name evidence="7 9" type="primary">hemG</name>
    <name evidence="9" type="ORF">XBP1_1770030</name>
</gene>
<dbReference type="AlphaFoldDB" id="A0A077NAG1"/>
<keyword evidence="3 7" id="KW-0547">Nucleotide-binding</keyword>
<dbReference type="InterPro" id="IPR044264">
    <property type="entry name" value="HemG"/>
</dbReference>
<evidence type="ECO:0000256" key="2">
    <source>
        <dbReference type="ARBA" id="ARBA00022643"/>
    </source>
</evidence>
<keyword evidence="5" id="KW-0472">Membrane</keyword>
<comment type="caution">
    <text evidence="9">The sequence shown here is derived from an EMBL/GenBank/DDBJ whole genome shotgun (WGS) entry which is preliminary data.</text>
</comment>
<keyword evidence="6 7" id="KW-0627">Porphyrin biosynthesis</keyword>
<evidence type="ECO:0000256" key="3">
    <source>
        <dbReference type="ARBA" id="ARBA00022741"/>
    </source>
</evidence>
<evidence type="ECO:0000256" key="4">
    <source>
        <dbReference type="ARBA" id="ARBA00023002"/>
    </source>
</evidence>
<evidence type="ECO:0000256" key="5">
    <source>
        <dbReference type="ARBA" id="ARBA00023136"/>
    </source>
</evidence>
<dbReference type="SUPFAM" id="SSF52218">
    <property type="entry name" value="Flavoproteins"/>
    <property type="match status" value="1"/>
</dbReference>
<dbReference type="PANTHER" id="PTHR38030:SF2">
    <property type="entry name" value="PROTOPORPHYRINOGEN IX DEHYDROGENASE [QUINONE]"/>
    <property type="match status" value="1"/>
</dbReference>
<dbReference type="Gene3D" id="3.40.50.360">
    <property type="match status" value="1"/>
</dbReference>
<reference evidence="9" key="1">
    <citation type="submission" date="2013-07" db="EMBL/GenBank/DDBJ databases">
        <title>Sub-species coevolution in mutualistic symbiosis.</title>
        <authorList>
            <person name="Murfin K."/>
            <person name="Klassen J."/>
            <person name="Lee M."/>
            <person name="Forst S."/>
            <person name="Stock P."/>
            <person name="Goodrich-Blair H."/>
        </authorList>
    </citation>
    <scope>NUCLEOTIDE SEQUENCE [LARGE SCALE GENOMIC DNA]</scope>
    <source>
        <strain evidence="9">Puntauvense</strain>
    </source>
</reference>
<name>A0A077NAG1_XENBV</name>
<sequence>MNNCEDESLFKKGVFMNYLLLYSTQDGQTKKIITCIAENLRRAGAECDLRDLATIKHINLKPYHKVMIGASIRYGHFNSVLHQFAIRHQKQLNQMPTAFFGVNLTARKPEKRTPETNAYIRKFLMKSPWKPNLCDVFAGALLYPRYRWLDRIMIQFIMRMTGGETDTTKEIEYTDWEQVDLFSGKFLQISCEKESQK</sequence>
<protein>
    <recommendedName>
        <fullName evidence="7">Protoporphyrinogen IX dehydrogenase [quinone]</fullName>
        <ecNumber evidence="7">1.3.5.3</ecNumber>
    </recommendedName>
    <alternativeName>
        <fullName evidence="7">Protoporphyrinogen IX dehydrogenase [menaquinone]</fullName>
    </alternativeName>
    <alternativeName>
        <fullName evidence="7">Protoporphyrinogen IX dehydrogenase [ubiquinone]</fullName>
    </alternativeName>
    <alternativeName>
        <fullName evidence="7">Protoporphyrinogen oxidase</fullName>
        <shortName evidence="7">PPO</shortName>
    </alternativeName>
</protein>
<proteinExistence type="inferred from homology"/>
<comment type="catalytic activity">
    <reaction evidence="7">
        <text>protoporphyrinogen IX + 3 a ubiquinone = protoporphyrin IX + 3 a ubiquinol</text>
        <dbReference type="Rhea" id="RHEA:63936"/>
        <dbReference type="Rhea" id="RHEA-COMP:9565"/>
        <dbReference type="Rhea" id="RHEA-COMP:9566"/>
        <dbReference type="ChEBI" id="CHEBI:16389"/>
        <dbReference type="ChEBI" id="CHEBI:17976"/>
        <dbReference type="ChEBI" id="CHEBI:57306"/>
        <dbReference type="ChEBI" id="CHEBI:57307"/>
    </reaction>
</comment>
<evidence type="ECO:0000256" key="6">
    <source>
        <dbReference type="ARBA" id="ARBA00023244"/>
    </source>
</evidence>
<feature type="domain" description="Flavodoxin" evidence="8">
    <location>
        <begin position="19"/>
        <end position="167"/>
    </location>
</feature>
<comment type="cofactor">
    <cofactor evidence="7">
        <name>FMN</name>
        <dbReference type="ChEBI" id="CHEBI:58210"/>
    </cofactor>
    <text evidence="7">Binds 1 FMN non-covalently per subunit.</text>
</comment>
<comment type="function">
    <text evidence="7">Catalyzes the 6-electron oxidation of protoporphyrinogen IX to form protoporphyrin IX; under anaerobic conditions uses menaquinone as an electron acceptor, under aerobic conditions uses ubiquinone as an electron acceptor.</text>
</comment>
<keyword evidence="1 7" id="KW-0285">Flavoprotein</keyword>
<dbReference type="HOGENOM" id="CLU_094839_0_1_6"/>
<dbReference type="GO" id="GO:0005886">
    <property type="term" value="C:plasma membrane"/>
    <property type="evidence" value="ECO:0007669"/>
    <property type="project" value="UniProtKB-SubCell"/>
</dbReference>
<dbReference type="Pfam" id="PF12724">
    <property type="entry name" value="Flavodoxin_5"/>
    <property type="match status" value="1"/>
</dbReference>
<evidence type="ECO:0000259" key="8">
    <source>
        <dbReference type="Pfam" id="PF12724"/>
    </source>
</evidence>
<dbReference type="InterPro" id="IPR029039">
    <property type="entry name" value="Flavoprotein-like_sf"/>
</dbReference>
<dbReference type="GO" id="GO:0004729">
    <property type="term" value="F:oxygen-dependent protoporphyrinogen oxidase activity"/>
    <property type="evidence" value="ECO:0007669"/>
    <property type="project" value="InterPro"/>
</dbReference>
<keyword evidence="2 7" id="KW-0288">FMN</keyword>
<dbReference type="NCBIfam" id="NF008316">
    <property type="entry name" value="PRK11104.1"/>
    <property type="match status" value="1"/>
</dbReference>
<comment type="subcellular location">
    <subcellularLocation>
        <location evidence="7">Cell membrane</location>
        <topology evidence="7">Peripheral membrane protein</topology>
    </subcellularLocation>
</comment>
<dbReference type="Proteomes" id="UP000028511">
    <property type="component" value="Unassembled WGS sequence"/>
</dbReference>
<dbReference type="PANTHER" id="PTHR38030">
    <property type="entry name" value="PROTOPORPHYRINOGEN IX DEHYDROGENASE [MENAQUINONE]"/>
    <property type="match status" value="1"/>
</dbReference>
<dbReference type="UniPathway" id="UPA00251">
    <property type="reaction ID" value="UER00324"/>
</dbReference>
<dbReference type="EMBL" id="CBSW010000087">
    <property type="protein sequence ID" value="CDG96009.1"/>
    <property type="molecule type" value="Genomic_DNA"/>
</dbReference>